<accession>A0A6G1L4Q5</accession>
<organism evidence="1 2">
    <name type="scientific">Teratosphaeria nubilosa</name>
    <dbReference type="NCBI Taxonomy" id="161662"/>
    <lineage>
        <taxon>Eukaryota</taxon>
        <taxon>Fungi</taxon>
        <taxon>Dikarya</taxon>
        <taxon>Ascomycota</taxon>
        <taxon>Pezizomycotina</taxon>
        <taxon>Dothideomycetes</taxon>
        <taxon>Dothideomycetidae</taxon>
        <taxon>Mycosphaerellales</taxon>
        <taxon>Teratosphaeriaceae</taxon>
        <taxon>Teratosphaeria</taxon>
    </lineage>
</organism>
<dbReference type="Proteomes" id="UP000799436">
    <property type="component" value="Unassembled WGS sequence"/>
</dbReference>
<evidence type="ECO:0000313" key="1">
    <source>
        <dbReference type="EMBL" id="KAF2767815.1"/>
    </source>
</evidence>
<name>A0A6G1L4Q5_9PEZI</name>
<protein>
    <submittedName>
        <fullName evidence="1">Uncharacterized protein</fullName>
    </submittedName>
</protein>
<reference evidence="1" key="1">
    <citation type="journal article" date="2020" name="Stud. Mycol.">
        <title>101 Dothideomycetes genomes: a test case for predicting lifestyles and emergence of pathogens.</title>
        <authorList>
            <person name="Haridas S."/>
            <person name="Albert R."/>
            <person name="Binder M."/>
            <person name="Bloem J."/>
            <person name="Labutti K."/>
            <person name="Salamov A."/>
            <person name="Andreopoulos B."/>
            <person name="Baker S."/>
            <person name="Barry K."/>
            <person name="Bills G."/>
            <person name="Bluhm B."/>
            <person name="Cannon C."/>
            <person name="Castanera R."/>
            <person name="Culley D."/>
            <person name="Daum C."/>
            <person name="Ezra D."/>
            <person name="Gonzalez J."/>
            <person name="Henrissat B."/>
            <person name="Kuo A."/>
            <person name="Liang C."/>
            <person name="Lipzen A."/>
            <person name="Lutzoni F."/>
            <person name="Magnuson J."/>
            <person name="Mondo S."/>
            <person name="Nolan M."/>
            <person name="Ohm R."/>
            <person name="Pangilinan J."/>
            <person name="Park H.-J."/>
            <person name="Ramirez L."/>
            <person name="Alfaro M."/>
            <person name="Sun H."/>
            <person name="Tritt A."/>
            <person name="Yoshinaga Y."/>
            <person name="Zwiers L.-H."/>
            <person name="Turgeon B."/>
            <person name="Goodwin S."/>
            <person name="Spatafora J."/>
            <person name="Crous P."/>
            <person name="Grigoriev I."/>
        </authorList>
    </citation>
    <scope>NUCLEOTIDE SEQUENCE</scope>
    <source>
        <strain evidence="1">CBS 116005</strain>
    </source>
</reference>
<dbReference type="AlphaFoldDB" id="A0A6G1L4Q5"/>
<evidence type="ECO:0000313" key="2">
    <source>
        <dbReference type="Proteomes" id="UP000799436"/>
    </source>
</evidence>
<sequence>MVGPAIICATIASLCKPPMAASFPTLHPFTARPVQYTRDHATSKQATTATCLKNPARATRDQPIRLVALPLGAHEATVGSTLSAPGDTAVQGRTYIHIPLLRSAKLQRA</sequence>
<dbReference type="EMBL" id="ML995851">
    <property type="protein sequence ID" value="KAF2767815.1"/>
    <property type="molecule type" value="Genomic_DNA"/>
</dbReference>
<proteinExistence type="predicted"/>
<gene>
    <name evidence="1" type="ORF">EJ03DRAFT_140513</name>
</gene>
<keyword evidence="2" id="KW-1185">Reference proteome</keyword>